<name>A0A6A6I4S4_9PLEO</name>
<dbReference type="RefSeq" id="XP_033680032.1">
    <property type="nucleotide sequence ID" value="XM_033829849.1"/>
</dbReference>
<keyword evidence="10" id="KW-1185">Reference proteome</keyword>
<dbReference type="InterPro" id="IPR052337">
    <property type="entry name" value="SAT4-like"/>
</dbReference>
<dbReference type="OrthoDB" id="3934549at2759"/>
<feature type="transmembrane region" description="Helical" evidence="7">
    <location>
        <begin position="208"/>
        <end position="227"/>
    </location>
</feature>
<evidence type="ECO:0000256" key="2">
    <source>
        <dbReference type="ARBA" id="ARBA00022692"/>
    </source>
</evidence>
<feature type="compositionally biased region" description="Acidic residues" evidence="6">
    <location>
        <begin position="309"/>
        <end position="319"/>
    </location>
</feature>
<evidence type="ECO:0000256" key="4">
    <source>
        <dbReference type="ARBA" id="ARBA00023136"/>
    </source>
</evidence>
<reference evidence="9" key="1">
    <citation type="journal article" date="2020" name="Stud. Mycol.">
        <title>101 Dothideomycetes genomes: a test case for predicting lifestyles and emergence of pathogens.</title>
        <authorList>
            <person name="Haridas S."/>
            <person name="Albert R."/>
            <person name="Binder M."/>
            <person name="Bloem J."/>
            <person name="Labutti K."/>
            <person name="Salamov A."/>
            <person name="Andreopoulos B."/>
            <person name="Baker S."/>
            <person name="Barry K."/>
            <person name="Bills G."/>
            <person name="Bluhm B."/>
            <person name="Cannon C."/>
            <person name="Castanera R."/>
            <person name="Culley D."/>
            <person name="Daum C."/>
            <person name="Ezra D."/>
            <person name="Gonzalez J."/>
            <person name="Henrissat B."/>
            <person name="Kuo A."/>
            <person name="Liang C."/>
            <person name="Lipzen A."/>
            <person name="Lutzoni F."/>
            <person name="Magnuson J."/>
            <person name="Mondo S."/>
            <person name="Nolan M."/>
            <person name="Ohm R."/>
            <person name="Pangilinan J."/>
            <person name="Park H.-J."/>
            <person name="Ramirez L."/>
            <person name="Alfaro M."/>
            <person name="Sun H."/>
            <person name="Tritt A."/>
            <person name="Yoshinaga Y."/>
            <person name="Zwiers L.-H."/>
            <person name="Turgeon B."/>
            <person name="Goodwin S."/>
            <person name="Spatafora J."/>
            <person name="Crous P."/>
            <person name="Grigoriev I."/>
        </authorList>
    </citation>
    <scope>NUCLEOTIDE SEQUENCE</scope>
    <source>
        <strain evidence="9">CBS 122368</strain>
    </source>
</reference>
<evidence type="ECO:0000256" key="3">
    <source>
        <dbReference type="ARBA" id="ARBA00022989"/>
    </source>
</evidence>
<feature type="transmembrane region" description="Helical" evidence="7">
    <location>
        <begin position="101"/>
        <end position="121"/>
    </location>
</feature>
<dbReference type="GO" id="GO:0016020">
    <property type="term" value="C:membrane"/>
    <property type="evidence" value="ECO:0007669"/>
    <property type="project" value="UniProtKB-SubCell"/>
</dbReference>
<sequence length="370" mass="40432">MVQTVPIENGNQVGILVASTFSIFIAALSVGLRLVAKRISTGVDYSDWCIIAALFWNTALHTCCMLLVTHGGFGFHTMDIYQRFGPETATFFFKGIMTFSMIWNATVCFSKLSILFMYTALIPIPSMKQWAKGIGALIIAWNIGDVIAAFLICRPLARNWDLTIPGTCGSQPNFYFAMGVVNIITDVFLLVLPMPYLYRLRLAPKKKVLAMGMLSIGIMTWVITIYRQTLLPGLNFADMTYSGVLATILSGLEPAVAIALACIPLMRPLLPSHRRAKNNASQYDYSGSGGSAVYAKKQLGSGSRGPFTELDDADGDDSSEVQLQPMKAVPEVQISAYPQESTSDRTPSTVAPNGAPISQAITVEKRWRTD</sequence>
<feature type="transmembrane region" description="Helical" evidence="7">
    <location>
        <begin position="172"/>
        <end position="196"/>
    </location>
</feature>
<feature type="region of interest" description="Disordered" evidence="6">
    <location>
        <begin position="304"/>
        <end position="370"/>
    </location>
</feature>
<keyword evidence="4 7" id="KW-0472">Membrane</keyword>
<evidence type="ECO:0000313" key="10">
    <source>
        <dbReference type="Proteomes" id="UP000800094"/>
    </source>
</evidence>
<proteinExistence type="inferred from homology"/>
<organism evidence="9 10">
    <name type="scientific">Trematosphaeria pertusa</name>
    <dbReference type="NCBI Taxonomy" id="390896"/>
    <lineage>
        <taxon>Eukaryota</taxon>
        <taxon>Fungi</taxon>
        <taxon>Dikarya</taxon>
        <taxon>Ascomycota</taxon>
        <taxon>Pezizomycotina</taxon>
        <taxon>Dothideomycetes</taxon>
        <taxon>Pleosporomycetidae</taxon>
        <taxon>Pleosporales</taxon>
        <taxon>Massarineae</taxon>
        <taxon>Trematosphaeriaceae</taxon>
        <taxon>Trematosphaeria</taxon>
    </lineage>
</organism>
<evidence type="ECO:0000256" key="6">
    <source>
        <dbReference type="SAM" id="MobiDB-lite"/>
    </source>
</evidence>
<keyword evidence="2 7" id="KW-0812">Transmembrane</keyword>
<dbReference type="AlphaFoldDB" id="A0A6A6I4S4"/>
<comment type="subcellular location">
    <subcellularLocation>
        <location evidence="1">Membrane</location>
        <topology evidence="1">Multi-pass membrane protein</topology>
    </subcellularLocation>
</comment>
<evidence type="ECO:0000313" key="9">
    <source>
        <dbReference type="EMBL" id="KAF2245028.1"/>
    </source>
</evidence>
<feature type="compositionally biased region" description="Polar residues" evidence="6">
    <location>
        <begin position="336"/>
        <end position="351"/>
    </location>
</feature>
<dbReference type="PANTHER" id="PTHR33048:SF57">
    <property type="entry name" value="INTEGRAL MEMBRANE PROTEIN-RELATED"/>
    <property type="match status" value="1"/>
</dbReference>
<dbReference type="PANTHER" id="PTHR33048">
    <property type="entry name" value="PTH11-LIKE INTEGRAL MEMBRANE PROTEIN (AFU_ORTHOLOGUE AFUA_5G11245)"/>
    <property type="match status" value="1"/>
</dbReference>
<feature type="transmembrane region" description="Helical" evidence="7">
    <location>
        <begin position="239"/>
        <end position="265"/>
    </location>
</feature>
<evidence type="ECO:0000256" key="7">
    <source>
        <dbReference type="SAM" id="Phobius"/>
    </source>
</evidence>
<comment type="similarity">
    <text evidence="5">Belongs to the SAT4 family.</text>
</comment>
<dbReference type="Pfam" id="PF20684">
    <property type="entry name" value="Fung_rhodopsin"/>
    <property type="match status" value="1"/>
</dbReference>
<evidence type="ECO:0000256" key="5">
    <source>
        <dbReference type="ARBA" id="ARBA00038359"/>
    </source>
</evidence>
<gene>
    <name evidence="9" type="ORF">BU26DRAFT_522717</name>
</gene>
<dbReference type="GeneID" id="54583179"/>
<protein>
    <recommendedName>
        <fullName evidence="8">Rhodopsin domain-containing protein</fullName>
    </recommendedName>
</protein>
<accession>A0A6A6I4S4</accession>
<dbReference type="Proteomes" id="UP000800094">
    <property type="component" value="Unassembled WGS sequence"/>
</dbReference>
<feature type="domain" description="Rhodopsin" evidence="8">
    <location>
        <begin position="32"/>
        <end position="270"/>
    </location>
</feature>
<keyword evidence="3 7" id="KW-1133">Transmembrane helix</keyword>
<evidence type="ECO:0000256" key="1">
    <source>
        <dbReference type="ARBA" id="ARBA00004141"/>
    </source>
</evidence>
<evidence type="ECO:0000259" key="8">
    <source>
        <dbReference type="Pfam" id="PF20684"/>
    </source>
</evidence>
<feature type="transmembrane region" description="Helical" evidence="7">
    <location>
        <begin position="48"/>
        <end position="68"/>
    </location>
</feature>
<feature type="transmembrane region" description="Helical" evidence="7">
    <location>
        <begin position="12"/>
        <end position="36"/>
    </location>
</feature>
<feature type="transmembrane region" description="Helical" evidence="7">
    <location>
        <begin position="133"/>
        <end position="152"/>
    </location>
</feature>
<dbReference type="EMBL" id="ML987202">
    <property type="protein sequence ID" value="KAF2245028.1"/>
    <property type="molecule type" value="Genomic_DNA"/>
</dbReference>
<dbReference type="InterPro" id="IPR049326">
    <property type="entry name" value="Rhodopsin_dom_fungi"/>
</dbReference>